<comment type="subcellular location">
    <subcellularLocation>
        <location evidence="1 9">Cell membrane</location>
        <topology evidence="1 9">Multi-pass membrane protein</topology>
    </subcellularLocation>
</comment>
<evidence type="ECO:0000313" key="10">
    <source>
        <dbReference type="EMBL" id="HFC98575.1"/>
    </source>
</evidence>
<keyword evidence="5 9" id="KW-0169">Cobalamin biosynthesis</keyword>
<evidence type="ECO:0000256" key="3">
    <source>
        <dbReference type="ARBA" id="ARBA00006263"/>
    </source>
</evidence>
<dbReference type="Proteomes" id="UP000886043">
    <property type="component" value="Unassembled WGS sequence"/>
</dbReference>
<comment type="similarity">
    <text evidence="3 9">Belongs to the CobD/CbiB family.</text>
</comment>
<proteinExistence type="inferred from homology"/>
<accession>A0A7C3CPB8</accession>
<dbReference type="PANTHER" id="PTHR34308:SF1">
    <property type="entry name" value="COBALAMIN BIOSYNTHESIS PROTEIN CBIB"/>
    <property type="match status" value="1"/>
</dbReference>
<gene>
    <name evidence="9 10" type="primary">cobD</name>
    <name evidence="10" type="ORF">ENJ40_09020</name>
</gene>
<comment type="function">
    <text evidence="9">Converts cobyric acid to cobinamide by the addition of aminopropanol on the F carboxylic group.</text>
</comment>
<organism evidence="10">
    <name type="scientific">Thermosulfurimonas dismutans</name>
    <dbReference type="NCBI Taxonomy" id="999894"/>
    <lineage>
        <taxon>Bacteria</taxon>
        <taxon>Pseudomonadati</taxon>
        <taxon>Thermodesulfobacteriota</taxon>
        <taxon>Thermodesulfobacteria</taxon>
        <taxon>Thermodesulfobacteriales</taxon>
        <taxon>Thermodesulfobacteriaceae</taxon>
        <taxon>Thermosulfurimonas</taxon>
    </lineage>
</organism>
<dbReference type="InterPro" id="IPR004485">
    <property type="entry name" value="Cobalamin_biosynth_CobD/CbiB"/>
</dbReference>
<dbReference type="UniPathway" id="UPA00148"/>
<dbReference type="NCBIfam" id="TIGR00380">
    <property type="entry name" value="cobal_cbiB"/>
    <property type="match status" value="1"/>
</dbReference>
<evidence type="ECO:0000256" key="6">
    <source>
        <dbReference type="ARBA" id="ARBA00022692"/>
    </source>
</evidence>
<evidence type="ECO:0000256" key="1">
    <source>
        <dbReference type="ARBA" id="ARBA00004651"/>
    </source>
</evidence>
<keyword evidence="8 9" id="KW-0472">Membrane</keyword>
<name>A0A7C3CPB8_9BACT</name>
<comment type="caution">
    <text evidence="9">Lacks conserved residue(s) required for the propagation of feature annotation.</text>
</comment>
<dbReference type="HAMAP" id="MF_00024">
    <property type="entry name" value="CobD_CbiB"/>
    <property type="match status" value="1"/>
</dbReference>
<evidence type="ECO:0000256" key="2">
    <source>
        <dbReference type="ARBA" id="ARBA00004953"/>
    </source>
</evidence>
<evidence type="ECO:0000256" key="9">
    <source>
        <dbReference type="HAMAP-Rule" id="MF_00024"/>
    </source>
</evidence>
<dbReference type="GO" id="GO:0009236">
    <property type="term" value="P:cobalamin biosynthetic process"/>
    <property type="evidence" value="ECO:0007669"/>
    <property type="project" value="UniProtKB-UniRule"/>
</dbReference>
<evidence type="ECO:0000256" key="5">
    <source>
        <dbReference type="ARBA" id="ARBA00022573"/>
    </source>
</evidence>
<evidence type="ECO:0000256" key="4">
    <source>
        <dbReference type="ARBA" id="ARBA00022475"/>
    </source>
</evidence>
<evidence type="ECO:0000256" key="8">
    <source>
        <dbReference type="ARBA" id="ARBA00023136"/>
    </source>
</evidence>
<keyword evidence="4 9" id="KW-1003">Cell membrane</keyword>
<dbReference type="PANTHER" id="PTHR34308">
    <property type="entry name" value="COBALAMIN BIOSYNTHESIS PROTEIN CBIB"/>
    <property type="match status" value="1"/>
</dbReference>
<protein>
    <recommendedName>
        <fullName evidence="9">Cobalamin biosynthesis protein CobD</fullName>
    </recommendedName>
</protein>
<dbReference type="GO" id="GO:0005886">
    <property type="term" value="C:plasma membrane"/>
    <property type="evidence" value="ECO:0007669"/>
    <property type="project" value="UniProtKB-SubCell"/>
</dbReference>
<comment type="caution">
    <text evidence="10">The sequence shown here is derived from an EMBL/GenBank/DDBJ whole genome shotgun (WGS) entry which is preliminary data.</text>
</comment>
<feature type="transmembrane region" description="Helical" evidence="9">
    <location>
        <begin position="286"/>
        <end position="306"/>
    </location>
</feature>
<keyword evidence="6 9" id="KW-0812">Transmembrane</keyword>
<dbReference type="AlphaFoldDB" id="A0A7C3CPB8"/>
<reference evidence="10" key="1">
    <citation type="journal article" date="2020" name="mSystems">
        <title>Genome- and Community-Level Interaction Insights into Carbon Utilization and Element Cycling Functions of Hydrothermarchaeota in Hydrothermal Sediment.</title>
        <authorList>
            <person name="Zhou Z."/>
            <person name="Liu Y."/>
            <person name="Xu W."/>
            <person name="Pan J."/>
            <person name="Luo Z.H."/>
            <person name="Li M."/>
        </authorList>
    </citation>
    <scope>NUCLEOTIDE SEQUENCE [LARGE SCALE GENOMIC DNA]</scope>
    <source>
        <strain evidence="10">HyVt-483</strain>
    </source>
</reference>
<keyword evidence="7 9" id="KW-1133">Transmembrane helix</keyword>
<comment type="pathway">
    <text evidence="2 9">Cofactor biosynthesis; adenosylcobalamin biosynthesis.</text>
</comment>
<dbReference type="EMBL" id="DRMH01000123">
    <property type="protein sequence ID" value="HFC98575.1"/>
    <property type="molecule type" value="Genomic_DNA"/>
</dbReference>
<dbReference type="GO" id="GO:0015420">
    <property type="term" value="F:ABC-type vitamin B12 transporter activity"/>
    <property type="evidence" value="ECO:0007669"/>
    <property type="project" value="UniProtKB-UniRule"/>
</dbReference>
<dbReference type="GO" id="GO:0048472">
    <property type="term" value="F:threonine-phosphate decarboxylase activity"/>
    <property type="evidence" value="ECO:0007669"/>
    <property type="project" value="InterPro"/>
</dbReference>
<evidence type="ECO:0000256" key="7">
    <source>
        <dbReference type="ARBA" id="ARBA00022989"/>
    </source>
</evidence>
<sequence length="324" mass="35803">MNPLPPFATLTLALLLDRLLGDPSFLHPVRWIGLLGNLGFRFLGRAGRRGGLLTLILTAGIFVSLVHFTVRFFPPLEVGWLFYFLALRSLEQEVKEVGRALEERGLSAARQRLSFLVSRRTELLDEQGVLRGALETLSENFNDAFWGPLFWYLAGGIEGAALYKTVEILDSMFGYRYGPYREFGFFIARADDLLNLIPARISALVLALAASLFPGLSGRRALVTALREAHKHVSPNGGWPEGALAGALGVALGGPIPYPGGVQERPWLGPPLREVKIGDIKRSIRLVQAAGLLSWVILGLTEVMLWKFGYPNLIRVFIGWRLSV</sequence>
<feature type="transmembrane region" description="Helical" evidence="9">
    <location>
        <begin position="52"/>
        <end position="73"/>
    </location>
</feature>
<dbReference type="Pfam" id="PF03186">
    <property type="entry name" value="CobD_Cbib"/>
    <property type="match status" value="1"/>
</dbReference>